<sequence>MLGDEKMIIDVNPQTITGIAQTIANAYGEVEEAARILTSITEHNNWNCKERDAINDYTRSNAQEILKISEKSGNFANVMKVVAENFTTDEKNISEMFTSVESIIASMLTIQPIGSGTTTSNIPEGVMPINKSIGAGDINLSSVIDLASMKL</sequence>
<evidence type="ECO:0000313" key="2">
    <source>
        <dbReference type="Proteomes" id="UP000003793"/>
    </source>
</evidence>
<name>C0B7S4_9FIRM</name>
<organism evidence="1 2">
    <name type="scientific">Coprococcus comes ATCC 27758</name>
    <dbReference type="NCBI Taxonomy" id="470146"/>
    <lineage>
        <taxon>Bacteria</taxon>
        <taxon>Bacillati</taxon>
        <taxon>Bacillota</taxon>
        <taxon>Clostridia</taxon>
        <taxon>Lachnospirales</taxon>
        <taxon>Lachnospiraceae</taxon>
        <taxon>Coprococcus</taxon>
    </lineage>
</organism>
<accession>C0B7S4</accession>
<reference evidence="1 2" key="2">
    <citation type="submission" date="2009-03" db="EMBL/GenBank/DDBJ databases">
        <title>Draft genome sequence of Coprococcus comes (ATCC 27758).</title>
        <authorList>
            <person name="Sudarsanam P."/>
            <person name="Ley R."/>
            <person name="Guruge J."/>
            <person name="Turnbaugh P.J."/>
            <person name="Mahowald M."/>
            <person name="Liep D."/>
            <person name="Gordon J."/>
        </authorList>
    </citation>
    <scope>NUCLEOTIDE SEQUENCE [LARGE SCALE GENOMIC DNA]</scope>
    <source>
        <strain evidence="1 2">ATCC 27758</strain>
    </source>
</reference>
<gene>
    <name evidence="1" type="ORF">COPCOM_01197</name>
</gene>
<reference evidence="1 2" key="1">
    <citation type="submission" date="2009-02" db="EMBL/GenBank/DDBJ databases">
        <authorList>
            <person name="Fulton L."/>
            <person name="Clifton S."/>
            <person name="Fulton B."/>
            <person name="Xu J."/>
            <person name="Minx P."/>
            <person name="Pepin K.H."/>
            <person name="Johnson M."/>
            <person name="Bhonagiri V."/>
            <person name="Nash W.E."/>
            <person name="Mardis E.R."/>
            <person name="Wilson R.K."/>
        </authorList>
    </citation>
    <scope>NUCLEOTIDE SEQUENCE [LARGE SCALE GENOMIC DNA]</scope>
    <source>
        <strain evidence="1 2">ATCC 27758</strain>
    </source>
</reference>
<evidence type="ECO:0000313" key="1">
    <source>
        <dbReference type="EMBL" id="EEG90461.1"/>
    </source>
</evidence>
<protein>
    <submittedName>
        <fullName evidence="1">Uncharacterized protein</fullName>
    </submittedName>
</protein>
<dbReference type="AlphaFoldDB" id="C0B7S4"/>
<proteinExistence type="predicted"/>
<dbReference type="Proteomes" id="UP000003793">
    <property type="component" value="Unassembled WGS sequence"/>
</dbReference>
<dbReference type="EMBL" id="ABVR01000038">
    <property type="protein sequence ID" value="EEG90461.1"/>
    <property type="molecule type" value="Genomic_DNA"/>
</dbReference>
<dbReference type="HOGENOM" id="CLU_1728275_0_0_9"/>
<comment type="caution">
    <text evidence="1">The sequence shown here is derived from an EMBL/GenBank/DDBJ whole genome shotgun (WGS) entry which is preliminary data.</text>
</comment>